<protein>
    <recommendedName>
        <fullName evidence="10">RNA polymerase subunit sigma-70</fullName>
    </recommendedName>
</protein>
<evidence type="ECO:0000256" key="4">
    <source>
        <dbReference type="ARBA" id="ARBA00023125"/>
    </source>
</evidence>
<keyword evidence="3" id="KW-0731">Sigma factor</keyword>
<sequence>MDIKKCIKKINSGDQKAMAMLYEKYKNDFYYTAIKYSKSDEDAQDIIQDTFITVFNDISKYRGSGTFEGWMKRILINKAISRYKSQGKFQVLFNENRLEDVEIEDSRLSELSVQELLSFVRELPNQYRLVFNLYELDDLSHDEISELLGISQGTSKSNLHRAKVILKEKVTAATQQDVKKHHYGK</sequence>
<evidence type="ECO:0000313" key="8">
    <source>
        <dbReference type="EMBL" id="ARN77697.1"/>
    </source>
</evidence>
<dbReference type="AlphaFoldDB" id="A0A1W6MJF2"/>
<evidence type="ECO:0000256" key="2">
    <source>
        <dbReference type="ARBA" id="ARBA00023015"/>
    </source>
</evidence>
<feature type="domain" description="RNA polymerase sigma factor 70 region 4 type 2" evidence="7">
    <location>
        <begin position="114"/>
        <end position="163"/>
    </location>
</feature>
<dbReference type="InterPro" id="IPR013249">
    <property type="entry name" value="RNA_pol_sigma70_r4_t2"/>
</dbReference>
<keyword evidence="5" id="KW-0804">Transcription</keyword>
<name>A0A1W6MJF2_9FLAO</name>
<accession>A0A1W6MJF2</accession>
<evidence type="ECO:0000256" key="5">
    <source>
        <dbReference type="ARBA" id="ARBA00023163"/>
    </source>
</evidence>
<dbReference type="Gene3D" id="1.10.10.10">
    <property type="entry name" value="Winged helix-like DNA-binding domain superfamily/Winged helix DNA-binding domain"/>
    <property type="match status" value="1"/>
</dbReference>
<dbReference type="Gene3D" id="1.10.1740.10">
    <property type="match status" value="1"/>
</dbReference>
<evidence type="ECO:0000313" key="9">
    <source>
        <dbReference type="Proteomes" id="UP000193431"/>
    </source>
</evidence>
<dbReference type="SUPFAM" id="SSF88946">
    <property type="entry name" value="Sigma2 domain of RNA polymerase sigma factors"/>
    <property type="match status" value="1"/>
</dbReference>
<dbReference type="EMBL" id="CP019344">
    <property type="protein sequence ID" value="ARN77697.1"/>
    <property type="molecule type" value="Genomic_DNA"/>
</dbReference>
<evidence type="ECO:0000259" key="6">
    <source>
        <dbReference type="Pfam" id="PF04542"/>
    </source>
</evidence>
<dbReference type="InterPro" id="IPR013325">
    <property type="entry name" value="RNA_pol_sigma_r2"/>
</dbReference>
<dbReference type="PANTHER" id="PTHR43133">
    <property type="entry name" value="RNA POLYMERASE ECF-TYPE SIGMA FACTO"/>
    <property type="match status" value="1"/>
</dbReference>
<evidence type="ECO:0000259" key="7">
    <source>
        <dbReference type="Pfam" id="PF08281"/>
    </source>
</evidence>
<dbReference type="STRING" id="331648.BST97_06625"/>
<dbReference type="InterPro" id="IPR013324">
    <property type="entry name" value="RNA_pol_sigma_r3/r4-like"/>
</dbReference>
<feature type="domain" description="RNA polymerase sigma-70 region 2" evidence="6">
    <location>
        <begin position="21"/>
        <end position="88"/>
    </location>
</feature>
<dbReference type="PANTHER" id="PTHR43133:SF8">
    <property type="entry name" value="RNA POLYMERASE SIGMA FACTOR HI_1459-RELATED"/>
    <property type="match status" value="1"/>
</dbReference>
<dbReference type="InterPro" id="IPR039425">
    <property type="entry name" value="RNA_pol_sigma-70-like"/>
</dbReference>
<dbReference type="InterPro" id="IPR007627">
    <property type="entry name" value="RNA_pol_sigma70_r2"/>
</dbReference>
<evidence type="ECO:0008006" key="10">
    <source>
        <dbReference type="Google" id="ProtNLM"/>
    </source>
</evidence>
<comment type="similarity">
    <text evidence="1">Belongs to the sigma-70 factor family. ECF subfamily.</text>
</comment>
<proteinExistence type="inferred from homology"/>
<gene>
    <name evidence="8" type="ORF">BST97_06625</name>
</gene>
<dbReference type="InterPro" id="IPR036388">
    <property type="entry name" value="WH-like_DNA-bd_sf"/>
</dbReference>
<dbReference type="GO" id="GO:0003677">
    <property type="term" value="F:DNA binding"/>
    <property type="evidence" value="ECO:0007669"/>
    <property type="project" value="UniProtKB-KW"/>
</dbReference>
<organism evidence="8 9">
    <name type="scientific">Nonlabens spongiae</name>
    <dbReference type="NCBI Taxonomy" id="331648"/>
    <lineage>
        <taxon>Bacteria</taxon>
        <taxon>Pseudomonadati</taxon>
        <taxon>Bacteroidota</taxon>
        <taxon>Flavobacteriia</taxon>
        <taxon>Flavobacteriales</taxon>
        <taxon>Flavobacteriaceae</taxon>
        <taxon>Nonlabens</taxon>
    </lineage>
</organism>
<keyword evidence="2" id="KW-0805">Transcription regulation</keyword>
<evidence type="ECO:0000256" key="3">
    <source>
        <dbReference type="ARBA" id="ARBA00023082"/>
    </source>
</evidence>
<keyword evidence="4" id="KW-0238">DNA-binding</keyword>
<reference evidence="8 9" key="1">
    <citation type="submission" date="2016-11" db="EMBL/GenBank/DDBJ databases">
        <title>Trade-off between light-utilization and light-protection in marine flavobacteria.</title>
        <authorList>
            <person name="Kumagai Y."/>
        </authorList>
    </citation>
    <scope>NUCLEOTIDE SEQUENCE [LARGE SCALE GENOMIC DNA]</scope>
    <source>
        <strain evidence="8 9">JCM 13191</strain>
    </source>
</reference>
<dbReference type="NCBIfam" id="TIGR02937">
    <property type="entry name" value="sigma70-ECF"/>
    <property type="match status" value="1"/>
</dbReference>
<evidence type="ECO:0000256" key="1">
    <source>
        <dbReference type="ARBA" id="ARBA00010641"/>
    </source>
</evidence>
<dbReference type="GO" id="GO:0006352">
    <property type="term" value="P:DNA-templated transcription initiation"/>
    <property type="evidence" value="ECO:0007669"/>
    <property type="project" value="InterPro"/>
</dbReference>
<dbReference type="Pfam" id="PF04542">
    <property type="entry name" value="Sigma70_r2"/>
    <property type="match status" value="1"/>
</dbReference>
<dbReference type="CDD" id="cd06171">
    <property type="entry name" value="Sigma70_r4"/>
    <property type="match status" value="1"/>
</dbReference>
<dbReference type="Proteomes" id="UP000193431">
    <property type="component" value="Chromosome"/>
</dbReference>
<dbReference type="SUPFAM" id="SSF88659">
    <property type="entry name" value="Sigma3 and sigma4 domains of RNA polymerase sigma factors"/>
    <property type="match status" value="1"/>
</dbReference>
<dbReference type="RefSeq" id="WP_085766497.1">
    <property type="nucleotide sequence ID" value="NZ_CP019344.1"/>
</dbReference>
<dbReference type="InterPro" id="IPR014284">
    <property type="entry name" value="RNA_pol_sigma-70_dom"/>
</dbReference>
<dbReference type="OrthoDB" id="1056775at2"/>
<keyword evidence="9" id="KW-1185">Reference proteome</keyword>
<dbReference type="Pfam" id="PF08281">
    <property type="entry name" value="Sigma70_r4_2"/>
    <property type="match status" value="1"/>
</dbReference>
<dbReference type="GO" id="GO:0016987">
    <property type="term" value="F:sigma factor activity"/>
    <property type="evidence" value="ECO:0007669"/>
    <property type="project" value="UniProtKB-KW"/>
</dbReference>